<feature type="signal peptide" evidence="1">
    <location>
        <begin position="1"/>
        <end position="29"/>
    </location>
</feature>
<accession>A0A5C8JL31</accession>
<dbReference type="Proteomes" id="UP000321926">
    <property type="component" value="Unassembled WGS sequence"/>
</dbReference>
<gene>
    <name evidence="2" type="ORF">FVR03_15140</name>
</gene>
<sequence>MLLLLKPCPGLIISALLCLLLLSGATAVAQTDTTQQEPVLKQRWIIETKDGSVLQGIYLGQNEVGIRLLTESAGEILIPHDQIKSTKMIDESRIRDGEYWYENPNSTRYLYGPSAFSLKQGEAYYQNTYLVINAFHYGLSDNVTIGGGFETISLFSGSPIFFITPKVTFPVSEKVRAGVGALYLNMAGENIDFSGLGVGYGIVSYGSTDNNATLGVGYGFVDGSFSQKPILTLSGMTRLSRRVGLVTENWLVPDDNYYGVISYGIRFMGEKITVDLAFINNRDIIEEIPIGVPYIDFVVKFGK</sequence>
<proteinExistence type="predicted"/>
<keyword evidence="3" id="KW-1185">Reference proteome</keyword>
<dbReference type="EMBL" id="VRTY01000059">
    <property type="protein sequence ID" value="TXK37573.1"/>
    <property type="molecule type" value="Genomic_DNA"/>
</dbReference>
<evidence type="ECO:0000256" key="1">
    <source>
        <dbReference type="SAM" id="SignalP"/>
    </source>
</evidence>
<evidence type="ECO:0000313" key="3">
    <source>
        <dbReference type="Proteomes" id="UP000321926"/>
    </source>
</evidence>
<dbReference type="OrthoDB" id="847214at2"/>
<evidence type="ECO:0000313" key="2">
    <source>
        <dbReference type="EMBL" id="TXK37573.1"/>
    </source>
</evidence>
<keyword evidence="1" id="KW-0732">Signal</keyword>
<reference evidence="2 3" key="1">
    <citation type="submission" date="2019-08" db="EMBL/GenBank/DDBJ databases">
        <authorList>
            <person name="Shi S."/>
        </authorList>
    </citation>
    <scope>NUCLEOTIDE SEQUENCE [LARGE SCALE GENOMIC DNA]</scope>
    <source>
        <strain evidence="2 3">GY10130</strain>
    </source>
</reference>
<protein>
    <submittedName>
        <fullName evidence="2">Uncharacterized protein</fullName>
    </submittedName>
</protein>
<dbReference type="RefSeq" id="WP_147922600.1">
    <property type="nucleotide sequence ID" value="NZ_VRTY01000059.1"/>
</dbReference>
<comment type="caution">
    <text evidence="2">The sequence shown here is derived from an EMBL/GenBank/DDBJ whole genome shotgun (WGS) entry which is preliminary data.</text>
</comment>
<feature type="chain" id="PRO_5022704871" evidence="1">
    <location>
        <begin position="30"/>
        <end position="303"/>
    </location>
</feature>
<organism evidence="2 3">
    <name type="scientific">Pontibacter qinzhouensis</name>
    <dbReference type="NCBI Taxonomy" id="2603253"/>
    <lineage>
        <taxon>Bacteria</taxon>
        <taxon>Pseudomonadati</taxon>
        <taxon>Bacteroidota</taxon>
        <taxon>Cytophagia</taxon>
        <taxon>Cytophagales</taxon>
        <taxon>Hymenobacteraceae</taxon>
        <taxon>Pontibacter</taxon>
    </lineage>
</organism>
<dbReference type="AlphaFoldDB" id="A0A5C8JL31"/>
<name>A0A5C8JL31_9BACT</name>